<accession>A0AAW1T8T4</accession>
<comment type="similarity">
    <text evidence="1">Belongs to the eukaryotic ATPase epsilon family.</text>
</comment>
<dbReference type="SUPFAM" id="SSF48690">
    <property type="entry name" value="Epsilon subunit of mitochondrial F1F0-ATP synthase"/>
    <property type="match status" value="1"/>
</dbReference>
<dbReference type="Gene3D" id="1.10.1620.20">
    <property type="entry name" value="ATP synthase, F1 complex, epsilon subunit superfamily, mitochondrial"/>
    <property type="match status" value="1"/>
</dbReference>
<gene>
    <name evidence="3" type="ORF">WJX84_000639</name>
</gene>
<keyword evidence="4" id="KW-1185">Reference proteome</keyword>
<dbReference type="PANTHER" id="PTHR12448:SF0">
    <property type="entry name" value="ATP SYNTHASE SUBUNIT EPSILON, MITOCHONDRIAL"/>
    <property type="match status" value="1"/>
</dbReference>
<dbReference type="CDD" id="cd12153">
    <property type="entry name" value="F1-ATPase_epsilon"/>
    <property type="match status" value="1"/>
</dbReference>
<protein>
    <submittedName>
        <fullName evidence="3">Uncharacterized protein</fullName>
    </submittedName>
</protein>
<dbReference type="InterPro" id="IPR006721">
    <property type="entry name" value="ATP_synth_F1_esu_mt"/>
</dbReference>
<dbReference type="Proteomes" id="UP001485043">
    <property type="component" value="Unassembled WGS sequence"/>
</dbReference>
<dbReference type="EMBL" id="JALJOV010000231">
    <property type="protein sequence ID" value="KAK9865628.1"/>
    <property type="molecule type" value="Genomic_DNA"/>
</dbReference>
<dbReference type="GO" id="GO:0005743">
    <property type="term" value="C:mitochondrial inner membrane"/>
    <property type="evidence" value="ECO:0007669"/>
    <property type="project" value="InterPro"/>
</dbReference>
<dbReference type="InterPro" id="IPR036742">
    <property type="entry name" value="ATP_synth_F1_esu_sf_mt"/>
</dbReference>
<dbReference type="GO" id="GO:0045259">
    <property type="term" value="C:proton-transporting ATP synthase complex"/>
    <property type="evidence" value="ECO:0007669"/>
    <property type="project" value="InterPro"/>
</dbReference>
<evidence type="ECO:0000313" key="4">
    <source>
        <dbReference type="Proteomes" id="UP001485043"/>
    </source>
</evidence>
<name>A0AAW1T8T4_9CHLO</name>
<proteinExistence type="inferred from homology"/>
<organism evidence="3 4">
    <name type="scientific">Apatococcus fuscideae</name>
    <dbReference type="NCBI Taxonomy" id="2026836"/>
    <lineage>
        <taxon>Eukaryota</taxon>
        <taxon>Viridiplantae</taxon>
        <taxon>Chlorophyta</taxon>
        <taxon>core chlorophytes</taxon>
        <taxon>Trebouxiophyceae</taxon>
        <taxon>Chlorellales</taxon>
        <taxon>Chlorellaceae</taxon>
        <taxon>Apatococcus</taxon>
    </lineage>
</organism>
<feature type="region of interest" description="Disordered" evidence="2">
    <location>
        <begin position="103"/>
        <end position="122"/>
    </location>
</feature>
<dbReference type="PANTHER" id="PTHR12448">
    <property type="entry name" value="ATP SYNTHASE EPSILON CHAIN, MITOCHONDRIAL"/>
    <property type="match status" value="1"/>
</dbReference>
<reference evidence="3 4" key="1">
    <citation type="journal article" date="2024" name="Nat. Commun.">
        <title>Phylogenomics reveals the evolutionary origins of lichenization in chlorophyte algae.</title>
        <authorList>
            <person name="Puginier C."/>
            <person name="Libourel C."/>
            <person name="Otte J."/>
            <person name="Skaloud P."/>
            <person name="Haon M."/>
            <person name="Grisel S."/>
            <person name="Petersen M."/>
            <person name="Berrin J.G."/>
            <person name="Delaux P.M."/>
            <person name="Dal Grande F."/>
            <person name="Keller J."/>
        </authorList>
    </citation>
    <scope>NUCLEOTIDE SEQUENCE [LARGE SCALE GENOMIC DNA]</scope>
    <source>
        <strain evidence="3 4">SAG 2523</strain>
    </source>
</reference>
<sequence length="122" mass="13530">MGASKAALTPRQLPPLGSKHQQANVIADLVQAASSQHFVESHLLENSCNRPRFQDPCGLSGMSYLKYSGLAADMVRESMKEPFKSKAKLREAVYFKSALWKDGQQQQQVITDLTPPEAIQKK</sequence>
<dbReference type="GO" id="GO:0046933">
    <property type="term" value="F:proton-transporting ATP synthase activity, rotational mechanism"/>
    <property type="evidence" value="ECO:0007669"/>
    <property type="project" value="InterPro"/>
</dbReference>
<dbReference type="AlphaFoldDB" id="A0AAW1T8T4"/>
<evidence type="ECO:0000256" key="1">
    <source>
        <dbReference type="ARBA" id="ARBA00009502"/>
    </source>
</evidence>
<evidence type="ECO:0000313" key="3">
    <source>
        <dbReference type="EMBL" id="KAK9865628.1"/>
    </source>
</evidence>
<dbReference type="Pfam" id="PF04627">
    <property type="entry name" value="ATP-synt_Eps"/>
    <property type="match status" value="1"/>
</dbReference>
<dbReference type="GO" id="GO:0042776">
    <property type="term" value="P:proton motive force-driven mitochondrial ATP synthesis"/>
    <property type="evidence" value="ECO:0007669"/>
    <property type="project" value="TreeGrafter"/>
</dbReference>
<evidence type="ECO:0000256" key="2">
    <source>
        <dbReference type="SAM" id="MobiDB-lite"/>
    </source>
</evidence>
<comment type="caution">
    <text evidence="3">The sequence shown here is derived from an EMBL/GenBank/DDBJ whole genome shotgun (WGS) entry which is preliminary data.</text>
</comment>